<dbReference type="Proteomes" id="UP001159387">
    <property type="component" value="Unassembled WGS sequence"/>
</dbReference>
<sequence length="282" mass="32638">MAYSLDLRQKVVDYIENGGRVTKAAQVFGIGRASIYRWLERKELVATKVKYRQRSLDIRELSKDIQENPEATLKQRAEKFGVSTTAIFMALKKMKITRKKKELRYRERSRKERIKYYQDLRKLIKIYGSKSLVFVDESGFEECPDCIYAWSKKGKKIYGDRQGKRGKRENLVAGRRKGKKDLIAPMIFTGSLNAEGFEGWLSIYLLPSLSITSVLIMDNAPIHRKTVIKQIVEDAGHQVIFLPKYSPDLNDIEHDFSALKRARMYAPSNTPLDEIIRDYCVA</sequence>
<evidence type="ECO:0000259" key="2">
    <source>
        <dbReference type="Pfam" id="PF13358"/>
    </source>
</evidence>
<dbReference type="NCBIfam" id="NF033545">
    <property type="entry name" value="transpos_IS630"/>
    <property type="match status" value="1"/>
</dbReference>
<organism evidence="3 4">
    <name type="scientific">Chrysosporum bergii ANA360D</name>
    <dbReference type="NCBI Taxonomy" id="617107"/>
    <lineage>
        <taxon>Bacteria</taxon>
        <taxon>Bacillati</taxon>
        <taxon>Cyanobacteriota</taxon>
        <taxon>Cyanophyceae</taxon>
        <taxon>Nostocales</taxon>
        <taxon>Nodulariaceae</taxon>
        <taxon>Chrysosporum</taxon>
    </lineage>
</organism>
<dbReference type="AlphaFoldDB" id="A0AA43KA74"/>
<feature type="domain" description="Tc1-like transposase DDE" evidence="2">
    <location>
        <begin position="132"/>
        <end position="265"/>
    </location>
</feature>
<dbReference type="EMBL" id="JANQDH010000009">
    <property type="protein sequence ID" value="MDH6059022.1"/>
    <property type="molecule type" value="Genomic_DNA"/>
</dbReference>
<dbReference type="PANTHER" id="PTHR46564">
    <property type="entry name" value="TRANSPOSASE"/>
    <property type="match status" value="1"/>
</dbReference>
<name>A0AA43KA74_9CYAN</name>
<dbReference type="PANTHER" id="PTHR46564:SF1">
    <property type="entry name" value="TRANSPOSASE"/>
    <property type="match status" value="1"/>
</dbReference>
<protein>
    <submittedName>
        <fullName evidence="3">IS630 family transposase</fullName>
    </submittedName>
</protein>
<dbReference type="InterPro" id="IPR038717">
    <property type="entry name" value="Tc1-like_DDE_dom"/>
</dbReference>
<reference evidence="3 4" key="1">
    <citation type="journal article" date="2023" name="J. Phycol.">
        <title>Chrysosporum ovalisporum is synonymous with the true-branching cyanobacterium Umezakia natans (Nostocales/Aphanizomenonaceae).</title>
        <authorList>
            <person name="McGregor G.B."/>
            <person name="Sendall B.C."/>
            <person name="Niiyama Y."/>
            <person name="Tuji A."/>
            <person name="Willis A."/>
        </authorList>
    </citation>
    <scope>NUCLEOTIDE SEQUENCE [LARGE SCALE GENOMIC DNA]</scope>
    <source>
        <strain evidence="3 4">ANA360D</strain>
    </source>
</reference>
<comment type="caution">
    <text evidence="3">The sequence shown here is derived from an EMBL/GenBank/DDBJ whole genome shotgun (WGS) entry which is preliminary data.</text>
</comment>
<dbReference type="InterPro" id="IPR009057">
    <property type="entry name" value="Homeodomain-like_sf"/>
</dbReference>
<dbReference type="Pfam" id="PF13358">
    <property type="entry name" value="DDE_3"/>
    <property type="match status" value="1"/>
</dbReference>
<gene>
    <name evidence="3" type="ORF">NWP17_00940</name>
</gene>
<evidence type="ECO:0000313" key="3">
    <source>
        <dbReference type="EMBL" id="MDH6059022.1"/>
    </source>
</evidence>
<dbReference type="Gene3D" id="3.30.420.10">
    <property type="entry name" value="Ribonuclease H-like superfamily/Ribonuclease H"/>
    <property type="match status" value="1"/>
</dbReference>
<proteinExistence type="predicted"/>
<evidence type="ECO:0000313" key="4">
    <source>
        <dbReference type="Proteomes" id="UP001159387"/>
    </source>
</evidence>
<evidence type="ECO:0000259" key="1">
    <source>
        <dbReference type="Pfam" id="PF01710"/>
    </source>
</evidence>
<accession>A0AA43KA74</accession>
<dbReference type="RefSeq" id="WP_280653043.1">
    <property type="nucleotide sequence ID" value="NZ_JANQDH010000009.1"/>
</dbReference>
<dbReference type="InterPro" id="IPR047655">
    <property type="entry name" value="Transpos_IS630-like"/>
</dbReference>
<dbReference type="GO" id="GO:0003676">
    <property type="term" value="F:nucleic acid binding"/>
    <property type="evidence" value="ECO:0007669"/>
    <property type="project" value="InterPro"/>
</dbReference>
<dbReference type="InterPro" id="IPR036397">
    <property type="entry name" value="RNaseH_sf"/>
</dbReference>
<dbReference type="Pfam" id="PF01710">
    <property type="entry name" value="HTH_Tnp_IS630"/>
    <property type="match status" value="1"/>
</dbReference>
<feature type="domain" description="Transposase Synechocystis PCC 6803" evidence="1">
    <location>
        <begin position="1"/>
        <end position="115"/>
    </location>
</feature>
<dbReference type="InterPro" id="IPR002622">
    <property type="entry name" value="Transposase_14"/>
</dbReference>
<keyword evidence="4" id="KW-1185">Reference proteome</keyword>
<dbReference type="SUPFAM" id="SSF46689">
    <property type="entry name" value="Homeodomain-like"/>
    <property type="match status" value="1"/>
</dbReference>